<evidence type="ECO:0000313" key="13">
    <source>
        <dbReference type="Proteomes" id="UP000654604"/>
    </source>
</evidence>
<comment type="caution">
    <text evidence="12">The sequence shown here is derived from an EMBL/GenBank/DDBJ whole genome shotgun (WGS) entry which is preliminary data.</text>
</comment>
<keyword evidence="13" id="KW-1185">Reference proteome</keyword>
<feature type="domain" description="Cation/H+ exchanger transmembrane" evidence="11">
    <location>
        <begin position="21"/>
        <end position="383"/>
    </location>
</feature>
<dbReference type="RefSeq" id="WP_193799643.1">
    <property type="nucleotide sequence ID" value="NZ_JADEWC010000003.1"/>
</dbReference>
<feature type="transmembrane region" description="Helical" evidence="9">
    <location>
        <begin position="12"/>
        <end position="30"/>
    </location>
</feature>
<accession>A0ABR9V1M9</accession>
<proteinExistence type="inferred from homology"/>
<evidence type="ECO:0000313" key="12">
    <source>
        <dbReference type="EMBL" id="MBE9221446.1"/>
    </source>
</evidence>
<dbReference type="PANTHER" id="PTHR43562">
    <property type="entry name" value="NAPA-TYPE SODIUM/HYDROGEN ANTIPORTER"/>
    <property type="match status" value="1"/>
</dbReference>
<feature type="transmembrane region" description="Helical" evidence="9">
    <location>
        <begin position="270"/>
        <end position="289"/>
    </location>
</feature>
<feature type="domain" description="UspA" evidence="10">
    <location>
        <begin position="567"/>
        <end position="692"/>
    </location>
</feature>
<dbReference type="Gene3D" id="1.20.1530.20">
    <property type="match status" value="1"/>
</dbReference>
<evidence type="ECO:0000256" key="5">
    <source>
        <dbReference type="ARBA" id="ARBA00022692"/>
    </source>
</evidence>
<reference evidence="12 13" key="1">
    <citation type="submission" date="2020-10" db="EMBL/GenBank/DDBJ databases">
        <authorList>
            <person name="Castelo-Branco R."/>
            <person name="Eusebio N."/>
            <person name="Adriana R."/>
            <person name="Vieira A."/>
            <person name="Brugerolle De Fraissinette N."/>
            <person name="Rezende De Castro R."/>
            <person name="Schneider M.P."/>
            <person name="Vasconcelos V."/>
            <person name="Leao P.N."/>
        </authorList>
    </citation>
    <scope>NUCLEOTIDE SEQUENCE [LARGE SCALE GENOMIC DNA]</scope>
    <source>
        <strain evidence="12 13">LEGE 03274</strain>
    </source>
</reference>
<keyword evidence="5 9" id="KW-0812">Transmembrane</keyword>
<evidence type="ECO:0000259" key="11">
    <source>
        <dbReference type="Pfam" id="PF00999"/>
    </source>
</evidence>
<comment type="subcellular location">
    <subcellularLocation>
        <location evidence="1">Membrane</location>
        <topology evidence="1">Multi-pass membrane protein</topology>
    </subcellularLocation>
</comment>
<feature type="domain" description="UspA" evidence="10">
    <location>
        <begin position="428"/>
        <end position="558"/>
    </location>
</feature>
<evidence type="ECO:0000256" key="2">
    <source>
        <dbReference type="ARBA" id="ARBA00005551"/>
    </source>
</evidence>
<evidence type="ECO:0000256" key="8">
    <source>
        <dbReference type="ARBA" id="ARBA00023136"/>
    </source>
</evidence>
<feature type="transmembrane region" description="Helical" evidence="9">
    <location>
        <begin position="122"/>
        <end position="141"/>
    </location>
</feature>
<evidence type="ECO:0000256" key="1">
    <source>
        <dbReference type="ARBA" id="ARBA00004141"/>
    </source>
</evidence>
<feature type="transmembrane region" description="Helical" evidence="9">
    <location>
        <begin position="153"/>
        <end position="177"/>
    </location>
</feature>
<dbReference type="InterPro" id="IPR014729">
    <property type="entry name" value="Rossmann-like_a/b/a_fold"/>
</dbReference>
<keyword evidence="7" id="KW-0406">Ion transport</keyword>
<sequence length="697" mass="75366">MENLLTIIPDSPIVTFTILLLIILTVPPIFEKIKLPGLVGLLVAGVVFGNDGLGLLNAENESVKLLADIGKIYLMFVAGLEIDLVDFRKSRNRALGFGVFTFIFPLIVGTGVGLFFDMGLNASVLIGSLLASHTLLAYPIVNGLGVVGNEAVVVTIGATIVTDTAALLILAICISIHGGDFSLGSLIVQLVSLGIYSLVVLYGFDRVGKEYFRRTGDEQSNQFLFVLFAVFLASVGAQLINIDIIVGAFLAGLAVNDVVGEGPVKEKIEFVGSTLFIPCFFVSMGLLLNISSFATTLTNDLPLTVAIVVGLFVGKFLAAIASKVSFKYNWDQCLTMWSLSLPQVAATLAATLAGVRAGLLSESVFNAVIVLMLATSLAGPILTKKFAGKLKTAQIATTPATNLEDIIEATPEKIAYPEGHDKPNNLFKVIIPIHNPSTEKFLIEMGAILAKHEAGMIIPLCVAKAHIHMDEPELNFAIAQGDKLISRAMKYSQELNVTAKPIIRIDDDVAQGISRSARENDASLILMGWTPITTIQARLFGNLIDNVFWSSHCPVAVVNLLDEPSNIRSILVPVKNIDLKIIKIIRFAAIFAEMNQGSLTLLHVHDRKATRNEINLFQNALQETVAPISHKIDITIKTLRYQDPAEAIVHTANKYDFDLVMLRSVRRRTAGGLAVSDVTTQTIKKLKRSVILLGEPH</sequence>
<feature type="transmembrane region" description="Helical" evidence="9">
    <location>
        <begin position="301"/>
        <end position="322"/>
    </location>
</feature>
<dbReference type="SUPFAM" id="SSF52402">
    <property type="entry name" value="Adenine nucleotide alpha hydrolases-like"/>
    <property type="match status" value="2"/>
</dbReference>
<evidence type="ECO:0000256" key="7">
    <source>
        <dbReference type="ARBA" id="ARBA00023065"/>
    </source>
</evidence>
<organism evidence="12 13">
    <name type="scientific">Cyanobacterium stanieri LEGE 03274</name>
    <dbReference type="NCBI Taxonomy" id="1828756"/>
    <lineage>
        <taxon>Bacteria</taxon>
        <taxon>Bacillati</taxon>
        <taxon>Cyanobacteriota</taxon>
        <taxon>Cyanophyceae</taxon>
        <taxon>Oscillatoriophycideae</taxon>
        <taxon>Chroococcales</taxon>
        <taxon>Geminocystaceae</taxon>
        <taxon>Cyanobacterium</taxon>
    </lineage>
</organism>
<feature type="transmembrane region" description="Helical" evidence="9">
    <location>
        <begin position="37"/>
        <end position="56"/>
    </location>
</feature>
<dbReference type="Gene3D" id="3.40.50.620">
    <property type="entry name" value="HUPs"/>
    <property type="match status" value="2"/>
</dbReference>
<dbReference type="Proteomes" id="UP000654604">
    <property type="component" value="Unassembled WGS sequence"/>
</dbReference>
<feature type="transmembrane region" description="Helical" evidence="9">
    <location>
        <begin position="94"/>
        <end position="116"/>
    </location>
</feature>
<feature type="transmembrane region" description="Helical" evidence="9">
    <location>
        <begin position="224"/>
        <end position="250"/>
    </location>
</feature>
<dbReference type="InterPro" id="IPR038770">
    <property type="entry name" value="Na+/solute_symporter_sf"/>
</dbReference>
<protein>
    <submittedName>
        <fullName evidence="12">Cation:proton antiporter</fullName>
    </submittedName>
</protein>
<evidence type="ECO:0000256" key="3">
    <source>
        <dbReference type="ARBA" id="ARBA00022448"/>
    </source>
</evidence>
<dbReference type="InterPro" id="IPR006016">
    <property type="entry name" value="UspA"/>
</dbReference>
<evidence type="ECO:0000256" key="4">
    <source>
        <dbReference type="ARBA" id="ARBA00022449"/>
    </source>
</evidence>
<gene>
    <name evidence="12" type="ORF">IQ215_01930</name>
</gene>
<dbReference type="Pfam" id="PF00999">
    <property type="entry name" value="Na_H_Exchanger"/>
    <property type="match status" value="1"/>
</dbReference>
<feature type="transmembrane region" description="Helical" evidence="9">
    <location>
        <begin position="334"/>
        <end position="352"/>
    </location>
</feature>
<name>A0ABR9V1M9_9CHRO</name>
<keyword evidence="3" id="KW-0813">Transport</keyword>
<evidence type="ECO:0000259" key="10">
    <source>
        <dbReference type="Pfam" id="PF00582"/>
    </source>
</evidence>
<dbReference type="PANTHER" id="PTHR43562:SF4">
    <property type="entry name" value="NA(+)_H(+) ANTIPORTER NHAS5"/>
    <property type="match status" value="1"/>
</dbReference>
<dbReference type="EMBL" id="JADEWC010000003">
    <property type="protein sequence ID" value="MBE9221446.1"/>
    <property type="molecule type" value="Genomic_DNA"/>
</dbReference>
<dbReference type="CDD" id="cd00293">
    <property type="entry name" value="USP-like"/>
    <property type="match status" value="1"/>
</dbReference>
<keyword evidence="8 9" id="KW-0472">Membrane</keyword>
<dbReference type="Pfam" id="PF00582">
    <property type="entry name" value="Usp"/>
    <property type="match status" value="2"/>
</dbReference>
<keyword evidence="4" id="KW-0050">Antiport</keyword>
<dbReference type="InterPro" id="IPR006153">
    <property type="entry name" value="Cation/H_exchanger_TM"/>
</dbReference>
<feature type="transmembrane region" description="Helical" evidence="9">
    <location>
        <begin position="183"/>
        <end position="204"/>
    </location>
</feature>
<evidence type="ECO:0000256" key="6">
    <source>
        <dbReference type="ARBA" id="ARBA00022989"/>
    </source>
</evidence>
<comment type="similarity">
    <text evidence="2">Belongs to the monovalent cation:proton antiporter 2 (CPA2) transporter (TC 2.A.37) family.</text>
</comment>
<evidence type="ECO:0000256" key="9">
    <source>
        <dbReference type="SAM" id="Phobius"/>
    </source>
</evidence>
<keyword evidence="6 9" id="KW-1133">Transmembrane helix</keyword>
<feature type="transmembrane region" description="Helical" evidence="9">
    <location>
        <begin position="364"/>
        <end position="382"/>
    </location>
</feature>